<protein>
    <submittedName>
        <fullName evidence="4">Integrase, catalytic core</fullName>
    </submittedName>
</protein>
<dbReference type="GO" id="GO:0004190">
    <property type="term" value="F:aspartic-type endopeptidase activity"/>
    <property type="evidence" value="ECO:0007669"/>
    <property type="project" value="UniProtKB-KW"/>
</dbReference>
<dbReference type="Pfam" id="PF22936">
    <property type="entry name" value="Pol_BBD"/>
    <property type="match status" value="1"/>
</dbReference>
<evidence type="ECO:0000313" key="5">
    <source>
        <dbReference type="Proteomes" id="UP000188268"/>
    </source>
</evidence>
<dbReference type="InterPro" id="IPR054722">
    <property type="entry name" value="PolX-like_BBD"/>
</dbReference>
<dbReference type="Proteomes" id="UP000188268">
    <property type="component" value="Unassembled WGS sequence"/>
</dbReference>
<evidence type="ECO:0000256" key="1">
    <source>
        <dbReference type="ARBA" id="ARBA00022750"/>
    </source>
</evidence>
<dbReference type="EMBL" id="AWWV01005314">
    <property type="protein sequence ID" value="OMP05523.1"/>
    <property type="molecule type" value="Genomic_DNA"/>
</dbReference>
<evidence type="ECO:0000259" key="3">
    <source>
        <dbReference type="PROSITE" id="PS50994"/>
    </source>
</evidence>
<feature type="region of interest" description="Disordered" evidence="2">
    <location>
        <begin position="394"/>
        <end position="422"/>
    </location>
</feature>
<comment type="caution">
    <text evidence="4">The sequence shown here is derived from an EMBL/GenBank/DDBJ whole genome shotgun (WGS) entry which is preliminary data.</text>
</comment>
<dbReference type="Gramene" id="OMP05523">
    <property type="protein sequence ID" value="OMP05523"/>
    <property type="gene ID" value="CCACVL1_01871"/>
</dbReference>
<dbReference type="GO" id="GO:0003676">
    <property type="term" value="F:nucleic acid binding"/>
    <property type="evidence" value="ECO:0007669"/>
    <property type="project" value="InterPro"/>
</dbReference>
<reference evidence="4 5" key="1">
    <citation type="submission" date="2013-09" db="EMBL/GenBank/DDBJ databases">
        <title>Corchorus capsularis genome sequencing.</title>
        <authorList>
            <person name="Alam M."/>
            <person name="Haque M.S."/>
            <person name="Islam M.S."/>
            <person name="Emdad E.M."/>
            <person name="Islam M.M."/>
            <person name="Ahmed B."/>
            <person name="Halim A."/>
            <person name="Hossen Q.M.M."/>
            <person name="Hossain M.Z."/>
            <person name="Ahmed R."/>
            <person name="Khan M.M."/>
            <person name="Islam R."/>
            <person name="Rashid M.M."/>
            <person name="Khan S.A."/>
            <person name="Rahman M.S."/>
            <person name="Alam M."/>
        </authorList>
    </citation>
    <scope>NUCLEOTIDE SEQUENCE [LARGE SCALE GENOMIC DNA]</scope>
    <source>
        <strain evidence="5">cv. CVL-1</strain>
        <tissue evidence="4">Whole seedling</tissue>
    </source>
</reference>
<dbReference type="SUPFAM" id="SSF53098">
    <property type="entry name" value="Ribonuclease H-like"/>
    <property type="match status" value="1"/>
</dbReference>
<proteinExistence type="predicted"/>
<dbReference type="InterPro" id="IPR043502">
    <property type="entry name" value="DNA/RNA_pol_sf"/>
</dbReference>
<dbReference type="AlphaFoldDB" id="A0A1R3KEM0"/>
<keyword evidence="5" id="KW-1185">Reference proteome</keyword>
<dbReference type="Pfam" id="PF25597">
    <property type="entry name" value="SH3_retrovirus"/>
    <property type="match status" value="1"/>
</dbReference>
<keyword evidence="1" id="KW-0378">Hydrolase</keyword>
<dbReference type="Pfam" id="PF07727">
    <property type="entry name" value="RVT_2"/>
    <property type="match status" value="1"/>
</dbReference>
<dbReference type="InterPro" id="IPR013103">
    <property type="entry name" value="RVT_2"/>
</dbReference>
<keyword evidence="1" id="KW-0645">Protease</keyword>
<organism evidence="4 5">
    <name type="scientific">Corchorus capsularis</name>
    <name type="common">Jute</name>
    <dbReference type="NCBI Taxonomy" id="210143"/>
    <lineage>
        <taxon>Eukaryota</taxon>
        <taxon>Viridiplantae</taxon>
        <taxon>Streptophyta</taxon>
        <taxon>Embryophyta</taxon>
        <taxon>Tracheophyta</taxon>
        <taxon>Spermatophyta</taxon>
        <taxon>Magnoliopsida</taxon>
        <taxon>eudicotyledons</taxon>
        <taxon>Gunneridae</taxon>
        <taxon>Pentapetalae</taxon>
        <taxon>rosids</taxon>
        <taxon>malvids</taxon>
        <taxon>Malvales</taxon>
        <taxon>Malvaceae</taxon>
        <taxon>Grewioideae</taxon>
        <taxon>Apeibeae</taxon>
        <taxon>Corchorus</taxon>
    </lineage>
</organism>
<dbReference type="InterPro" id="IPR036397">
    <property type="entry name" value="RNaseH_sf"/>
</dbReference>
<dbReference type="PROSITE" id="PS50994">
    <property type="entry name" value="INTEGRASE"/>
    <property type="match status" value="1"/>
</dbReference>
<dbReference type="GO" id="GO:0015074">
    <property type="term" value="P:DNA integration"/>
    <property type="evidence" value="ECO:0007669"/>
    <property type="project" value="InterPro"/>
</dbReference>
<dbReference type="SUPFAM" id="SSF56672">
    <property type="entry name" value="DNA/RNA polymerases"/>
    <property type="match status" value="1"/>
</dbReference>
<gene>
    <name evidence="4" type="ORF">CCACVL1_01871</name>
</gene>
<dbReference type="OrthoDB" id="414104at2759"/>
<dbReference type="PANTHER" id="PTHR11439:SF470">
    <property type="entry name" value="CYSTEINE-RICH RLK (RECEPTOR-LIKE PROTEIN KINASE) 8"/>
    <property type="match status" value="1"/>
</dbReference>
<sequence>MEPNVNNAIEKFPIGLTAEQYTQLLNLLNGKTSSISSGNLAGESTHSSRIVDSGATDHMTPFLSVLNEIFSTPLHQPVKLPNGASLPVSHVGKAIVSHDIILKDVLCVPNFSCNLLSISKLTKDLNCVELFFPDFCGFQDLHSRKPIGAGHPSLDRLAKISSLSPFIFVKDRHTQFNSKVCHIRSDNGKEFDSDIMRSSFHSHGISHQTSCVATPQQNGVVERKHRHLLELARALHFQAHLPLKFWGECILTATYLINLIPTPVLDGRTPYEILYGKVPSYTHLRVFGCLCYAHNHSQSRHKFDTRAFRCVFLGYPYGQKGYKVYDLESKKIFVSRDVVFHEHIYPFLQPTSEPNPISSPHTPLHSTIIDDPEVLATNSNIDHITETLNNTQPFTSQEIEPPEPEVAPQPNTNSNSLSPSIRPRRSIRDEKWREAMANEIAALEQNETWTLENFPVGKKEIDSKWVYQIKYKPDGTVERYKARLVAKGYTQVEGLDYHEIFPPVAKLVTVRSLLAIASIKNWTLQKLDVNNAFLHGDLHEEVYMKIPQGFARKGETKDLDSLKYFLGIEVARSPSGIVLNQRKYALDILNETGMLGCRPCLFPMEQNHHLEKASGPILADPSLYRRLVGRLLYLTVTRPDLCYSIQVLSQFLHSPRQEHLYAVMRVLRYIKCSPGQGIILPSNGSLEFKAYCDSDWAGCSVTRRSTTGYFILLGSSPISWKSKKQTTVSRSSADVEYHAMSTTTSELFWLRSLLHDLQVSQSSPMLLHCDNQAAIQIAANPIFHERTKHIEVDCHFVREQIQSKELATTYIPSAAQLADIFTKALGCERFTHLLSKSGIINLHAPT</sequence>
<keyword evidence="1" id="KW-0064">Aspartyl protease</keyword>
<feature type="domain" description="Integrase catalytic" evidence="3">
    <location>
        <begin position="105"/>
        <end position="278"/>
    </location>
</feature>
<dbReference type="OMA" id="ECCNICH"/>
<dbReference type="InterPro" id="IPR001584">
    <property type="entry name" value="Integrase_cat-core"/>
</dbReference>
<dbReference type="InterPro" id="IPR012337">
    <property type="entry name" value="RNaseH-like_sf"/>
</dbReference>
<dbReference type="InterPro" id="IPR057670">
    <property type="entry name" value="SH3_retrovirus"/>
</dbReference>
<dbReference type="STRING" id="210143.A0A1R3KEM0"/>
<evidence type="ECO:0000256" key="2">
    <source>
        <dbReference type="SAM" id="MobiDB-lite"/>
    </source>
</evidence>
<evidence type="ECO:0000313" key="4">
    <source>
        <dbReference type="EMBL" id="OMP05523.1"/>
    </source>
</evidence>
<dbReference type="PANTHER" id="PTHR11439">
    <property type="entry name" value="GAG-POL-RELATED RETROTRANSPOSON"/>
    <property type="match status" value="1"/>
</dbReference>
<dbReference type="CDD" id="cd09272">
    <property type="entry name" value="RNase_HI_RT_Ty1"/>
    <property type="match status" value="1"/>
</dbReference>
<accession>A0A1R3KEM0</accession>
<name>A0A1R3KEM0_COCAP</name>
<dbReference type="Gene3D" id="3.30.420.10">
    <property type="entry name" value="Ribonuclease H-like superfamily/Ribonuclease H"/>
    <property type="match status" value="1"/>
</dbReference>